<evidence type="ECO:0000313" key="4">
    <source>
        <dbReference type="Proteomes" id="UP000754883"/>
    </source>
</evidence>
<evidence type="ECO:0000313" key="3">
    <source>
        <dbReference type="EMBL" id="CAG9983343.1"/>
    </source>
</evidence>
<dbReference type="InterPro" id="IPR043129">
    <property type="entry name" value="ATPase_NBD"/>
</dbReference>
<comment type="caution">
    <text evidence="3">The sequence shown here is derived from an EMBL/GenBank/DDBJ whole genome shotgun (WGS) entry which is preliminary data.</text>
</comment>
<evidence type="ECO:0000256" key="1">
    <source>
        <dbReference type="ARBA" id="ARBA00022741"/>
    </source>
</evidence>
<organism evidence="3 4">
    <name type="scientific">Clonostachys byssicola</name>
    <dbReference type="NCBI Taxonomy" id="160290"/>
    <lineage>
        <taxon>Eukaryota</taxon>
        <taxon>Fungi</taxon>
        <taxon>Dikarya</taxon>
        <taxon>Ascomycota</taxon>
        <taxon>Pezizomycotina</taxon>
        <taxon>Sordariomycetes</taxon>
        <taxon>Hypocreomycetidae</taxon>
        <taxon>Hypocreales</taxon>
        <taxon>Bionectriaceae</taxon>
        <taxon>Clonostachys</taxon>
    </lineage>
</organism>
<proteinExistence type="predicted"/>
<accession>A0A9N9XYR4</accession>
<keyword evidence="2" id="KW-0067">ATP-binding</keyword>
<dbReference type="AlphaFoldDB" id="A0A9N9XYR4"/>
<evidence type="ECO:0000256" key="2">
    <source>
        <dbReference type="ARBA" id="ARBA00022840"/>
    </source>
</evidence>
<protein>
    <submittedName>
        <fullName evidence="3">Uncharacterized protein</fullName>
    </submittedName>
</protein>
<dbReference type="SUPFAM" id="SSF53067">
    <property type="entry name" value="Actin-like ATPase domain"/>
    <property type="match status" value="2"/>
</dbReference>
<name>A0A9N9XYR4_9HYPO</name>
<sequence>MAFRNKKKLIVGIDYGTTYSGLSFALSNASDFKDIKPWTKYPGASSHHAEMAVKAPTRVAFACENEDLDEDAWGYQIEPDMKAYALTKLLLDKDTLQSEYDDPELAASISRGDEFMLPTGKSALTVATRFLKGMYDMFEKAALEMLGEDGFNDMPIDYWLTVPATWSEKAKLLTRSAALDAGFASKESDKIMLIPEPEAAAHAALKSGLHTLANFVETGTNVMVCDCGGGTVDITSYEIQRTHPTLKLREVAVGAAGKCGGTFVDRNFFKLMVERFGEAFTSLGADQIGPASSFMDQFELKKKDFSMKNPSKRPHRLVLPMPSLQLTPEIQKYYEKRSSSVLLRPEDFRILFDPVIEKIEQLVQDQVSEVERREGSSISTIILVGGFGSSPYLNERLEDWCKQRKIRLTLPWTGGWSAIVRGAVLRGLEGSIVKEKKCRRHYGYSIGQRYYPTLHAGYDKAKRFTYYSKFNRADYLSGFMNWSIGKGATIHSSTEIEGHIYFQVSECSVFHGRMILYSCSLDDGPPTIENDRIEEVGRVGYSVPLDLLDLDKIESLVEDGKTWYNIHFTLRTRLDDNSGHLIFSVHHDGKEVGKAEIEMASS</sequence>
<dbReference type="PANTHER" id="PTHR14187">
    <property type="entry name" value="ALPHA KINASE/ELONGATION FACTOR 2 KINASE"/>
    <property type="match status" value="1"/>
</dbReference>
<reference evidence="3" key="1">
    <citation type="submission" date="2021-10" db="EMBL/GenBank/DDBJ databases">
        <authorList>
            <person name="Piombo E."/>
        </authorList>
    </citation>
    <scope>NUCLEOTIDE SEQUENCE</scope>
</reference>
<dbReference type="InterPro" id="IPR013126">
    <property type="entry name" value="Hsp_70_fam"/>
</dbReference>
<dbReference type="EMBL" id="CABFNO020001361">
    <property type="protein sequence ID" value="CAG9983343.1"/>
    <property type="molecule type" value="Genomic_DNA"/>
</dbReference>
<dbReference type="OrthoDB" id="2963168at2759"/>
<dbReference type="Proteomes" id="UP000754883">
    <property type="component" value="Unassembled WGS sequence"/>
</dbReference>
<dbReference type="Gene3D" id="3.30.420.40">
    <property type="match status" value="2"/>
</dbReference>
<dbReference type="GO" id="GO:0140662">
    <property type="term" value="F:ATP-dependent protein folding chaperone"/>
    <property type="evidence" value="ECO:0007669"/>
    <property type="project" value="InterPro"/>
</dbReference>
<dbReference type="CDD" id="cd10170">
    <property type="entry name" value="ASKHA_NBD_HSP70"/>
    <property type="match status" value="1"/>
</dbReference>
<dbReference type="PRINTS" id="PR00301">
    <property type="entry name" value="HEATSHOCK70"/>
</dbReference>
<keyword evidence="4" id="KW-1185">Reference proteome</keyword>
<keyword evidence="1" id="KW-0547">Nucleotide-binding</keyword>
<dbReference type="Pfam" id="PF00012">
    <property type="entry name" value="HSP70"/>
    <property type="match status" value="1"/>
</dbReference>
<dbReference type="PANTHER" id="PTHR14187:SF81">
    <property type="entry name" value="HSP70 FAMILY PROTEIN (AFU_ORTHOLOGUE AFUA_4G14040)"/>
    <property type="match status" value="1"/>
</dbReference>
<dbReference type="GO" id="GO:0005524">
    <property type="term" value="F:ATP binding"/>
    <property type="evidence" value="ECO:0007669"/>
    <property type="project" value="UniProtKB-KW"/>
</dbReference>
<gene>
    <name evidence="3" type="ORF">CBYS24578_00010344</name>
</gene>